<dbReference type="OMA" id="CYINCCL"/>
<accession>A0A3Q4HUJ9</accession>
<sequence length="76" mass="8207">ADDKLEKPTEKPRNKAPESVCVSMATGVCMLLVVGISVCAAFNLDTSFPLLKMGERGSLFGFSVALHQDLKTESYL</sequence>
<dbReference type="Ensembl" id="ENSNBRT00000025368.1">
    <property type="protein sequence ID" value="ENSNBRP00000024718.1"/>
    <property type="gene ID" value="ENSNBRG00000018911.1"/>
</dbReference>
<dbReference type="Bgee" id="ENSNBRG00000018911">
    <property type="expression patterns" value="Expressed in liver and 2 other cell types or tissues"/>
</dbReference>
<dbReference type="GeneTree" id="ENSGT00940000180143"/>
<name>A0A3Q4HUJ9_NEOBR</name>
<dbReference type="Gene3D" id="2.130.10.130">
    <property type="entry name" value="Integrin alpha, N-terminal"/>
    <property type="match status" value="1"/>
</dbReference>
<dbReference type="AlphaFoldDB" id="A0A3Q4HUJ9"/>
<evidence type="ECO:0000256" key="1">
    <source>
        <dbReference type="SAM" id="Phobius"/>
    </source>
</evidence>
<keyword evidence="3" id="KW-1185">Reference proteome</keyword>
<evidence type="ECO:0000313" key="3">
    <source>
        <dbReference type="Proteomes" id="UP000261580"/>
    </source>
</evidence>
<dbReference type="STRING" id="32507.ENSNBRP00000024718"/>
<reference evidence="2" key="2">
    <citation type="submission" date="2025-09" db="UniProtKB">
        <authorList>
            <consortium name="Ensembl"/>
        </authorList>
    </citation>
    <scope>IDENTIFICATION</scope>
</reference>
<proteinExistence type="predicted"/>
<keyword evidence="1" id="KW-0812">Transmembrane</keyword>
<organism evidence="2 3">
    <name type="scientific">Neolamprologus brichardi</name>
    <name type="common">Fairy cichlid</name>
    <name type="synonym">Lamprologus brichardi</name>
    <dbReference type="NCBI Taxonomy" id="32507"/>
    <lineage>
        <taxon>Eukaryota</taxon>
        <taxon>Metazoa</taxon>
        <taxon>Chordata</taxon>
        <taxon>Craniata</taxon>
        <taxon>Vertebrata</taxon>
        <taxon>Euteleostomi</taxon>
        <taxon>Actinopterygii</taxon>
        <taxon>Neopterygii</taxon>
        <taxon>Teleostei</taxon>
        <taxon>Neoteleostei</taxon>
        <taxon>Acanthomorphata</taxon>
        <taxon>Ovalentaria</taxon>
        <taxon>Cichlomorphae</taxon>
        <taxon>Cichliformes</taxon>
        <taxon>Cichlidae</taxon>
        <taxon>African cichlids</taxon>
        <taxon>Pseudocrenilabrinae</taxon>
        <taxon>Lamprologini</taxon>
        <taxon>Neolamprologus</taxon>
    </lineage>
</organism>
<protein>
    <submittedName>
        <fullName evidence="2">Uncharacterized protein</fullName>
    </submittedName>
</protein>
<keyword evidence="1" id="KW-0472">Membrane</keyword>
<keyword evidence="1" id="KW-1133">Transmembrane helix</keyword>
<evidence type="ECO:0000313" key="2">
    <source>
        <dbReference type="Ensembl" id="ENSNBRP00000024718.1"/>
    </source>
</evidence>
<reference evidence="2" key="1">
    <citation type="submission" date="2025-08" db="UniProtKB">
        <authorList>
            <consortium name="Ensembl"/>
        </authorList>
    </citation>
    <scope>IDENTIFICATION</scope>
</reference>
<feature type="transmembrane region" description="Helical" evidence="1">
    <location>
        <begin position="20"/>
        <end position="44"/>
    </location>
</feature>
<dbReference type="Proteomes" id="UP000261580">
    <property type="component" value="Unassembled WGS sequence"/>
</dbReference>
<dbReference type="InterPro" id="IPR028994">
    <property type="entry name" value="Integrin_alpha_N"/>
</dbReference>